<accession>A0A832WRX1</accession>
<dbReference type="GeneID" id="1477593"/>
<dbReference type="AlphaFoldDB" id="A0A832WRX1"/>
<evidence type="ECO:0000313" key="1">
    <source>
        <dbReference type="EMBL" id="HII70566.1"/>
    </source>
</evidence>
<gene>
    <name evidence="1" type="ORF">HA336_04970</name>
</gene>
<reference evidence="1" key="1">
    <citation type="journal article" date="2020" name="bioRxiv">
        <title>A rank-normalized archaeal taxonomy based on genome phylogeny resolves widespread incomplete and uneven classifications.</title>
        <authorList>
            <person name="Rinke C."/>
            <person name="Chuvochina M."/>
            <person name="Mussig A.J."/>
            <person name="Chaumeil P.-A."/>
            <person name="Waite D.W."/>
            <person name="Whitman W.B."/>
            <person name="Parks D.H."/>
            <person name="Hugenholtz P."/>
        </authorList>
    </citation>
    <scope>NUCLEOTIDE SEQUENCE</scope>
    <source>
        <strain evidence="1">UBA8853</strain>
    </source>
</reference>
<dbReference type="EMBL" id="DUJS01000004">
    <property type="protein sequence ID" value="HII70566.1"/>
    <property type="molecule type" value="Genomic_DNA"/>
</dbReference>
<evidence type="ECO:0000313" key="2">
    <source>
        <dbReference type="Proteomes" id="UP000619545"/>
    </source>
</evidence>
<dbReference type="RefSeq" id="WP_158295871.1">
    <property type="nucleotide sequence ID" value="NZ_DUJS01000004.1"/>
</dbReference>
<protein>
    <submittedName>
        <fullName evidence="1">Uncharacterized protein</fullName>
    </submittedName>
</protein>
<dbReference type="Proteomes" id="UP000619545">
    <property type="component" value="Unassembled WGS sequence"/>
</dbReference>
<comment type="caution">
    <text evidence="1">The sequence shown here is derived from an EMBL/GenBank/DDBJ whole genome shotgun (WGS) entry which is preliminary data.</text>
</comment>
<proteinExistence type="predicted"/>
<organism evidence="1 2">
    <name type="scientific">Methanopyrus kandleri</name>
    <dbReference type="NCBI Taxonomy" id="2320"/>
    <lineage>
        <taxon>Archaea</taxon>
        <taxon>Methanobacteriati</taxon>
        <taxon>Methanobacteriota</taxon>
        <taxon>Methanomada group</taxon>
        <taxon>Methanopyri</taxon>
        <taxon>Methanopyrales</taxon>
        <taxon>Methanopyraceae</taxon>
        <taxon>Methanopyrus</taxon>
    </lineage>
</organism>
<name>A0A832WRX1_9EURY</name>
<sequence>MNVGAREHHIDGNTVKFFGIERWDGHAPEVPVPVVAAFTAPGGSVDNVEEVGKEVLSKGQRYPRSTARALGY</sequence>